<evidence type="ECO:0000313" key="11">
    <source>
        <dbReference type="Proteomes" id="UP000501690"/>
    </source>
</evidence>
<comment type="similarity">
    <text evidence="3">Belongs to the 11S seed storage protein (globulins) family.</text>
</comment>
<keyword evidence="4" id="KW-0926">Vacuole</keyword>
<evidence type="ECO:0000256" key="7">
    <source>
        <dbReference type="ARBA" id="ARBA00023129"/>
    </source>
</evidence>
<evidence type="ECO:0000256" key="5">
    <source>
        <dbReference type="ARBA" id="ARBA00022761"/>
    </source>
</evidence>
<dbReference type="Proteomes" id="UP000501690">
    <property type="component" value="Linkage Group LG2"/>
</dbReference>
<evidence type="ECO:0000256" key="6">
    <source>
        <dbReference type="ARBA" id="ARBA00022824"/>
    </source>
</evidence>
<evidence type="ECO:0000256" key="8">
    <source>
        <dbReference type="ARBA" id="ARBA00023157"/>
    </source>
</evidence>
<dbReference type="InterPro" id="IPR014710">
    <property type="entry name" value="RmlC-like_jellyroll"/>
</dbReference>
<dbReference type="EMBL" id="CP039346">
    <property type="protein sequence ID" value="QCD84599.1"/>
    <property type="molecule type" value="Genomic_DNA"/>
</dbReference>
<dbReference type="InterPro" id="IPR011051">
    <property type="entry name" value="RmlC_Cupin_sf"/>
</dbReference>
<dbReference type="PRINTS" id="PR00439">
    <property type="entry name" value="11SGLOBULIN"/>
</dbReference>
<evidence type="ECO:0000256" key="4">
    <source>
        <dbReference type="ARBA" id="ARBA00022554"/>
    </source>
</evidence>
<keyword evidence="6" id="KW-0256">Endoplasmic reticulum</keyword>
<dbReference type="AlphaFoldDB" id="A0A4D6L7U3"/>
<evidence type="ECO:0000259" key="9">
    <source>
        <dbReference type="SMART" id="SM00835"/>
    </source>
</evidence>
<sequence length="357" mass="38680">MELDLTPKLAQPLFEGDGGGYYTWSSSEMPILARTNVGAGRLVLHPRGFALPHYADSSKMSYVIQGSDGVVGMVLPDSEEEVVVKLKQGDVLPVPIGSVSWWFNNGDSDLTIVFLGETSKALIPGQFTYFLLTGALGVIGGFSTELTSKVYNLDRDEVQKLTKTQAGVLIVKLDKNQSLPKPQIHITKKLVYNIDAACAENVVENAGLVKTLTEKEFPFVGEVGLSVIGVKLEPGAVKAPSYSTTAIQLIYIARGSGKIEMVDFNGKPALDTQVKAGDLFVVPQFFLVAKIAGEEGMESYSITTTTKPLFEELAGKGSIWRKLSSSMQEVALNVDSEFEKLFISKIKKSSDLIPPSY</sequence>
<evidence type="ECO:0000313" key="10">
    <source>
        <dbReference type="EMBL" id="QCD84599.1"/>
    </source>
</evidence>
<dbReference type="GO" id="GO:0045735">
    <property type="term" value="F:nutrient reservoir activity"/>
    <property type="evidence" value="ECO:0007669"/>
    <property type="project" value="UniProtKB-KW"/>
</dbReference>
<dbReference type="GO" id="GO:0005783">
    <property type="term" value="C:endoplasmic reticulum"/>
    <property type="evidence" value="ECO:0007669"/>
    <property type="project" value="UniProtKB-SubCell"/>
</dbReference>
<dbReference type="PANTHER" id="PTHR31189">
    <property type="entry name" value="OS03G0336100 PROTEIN-RELATED"/>
    <property type="match status" value="1"/>
</dbReference>
<dbReference type="Gramene" id="Vigun03g085800.1.v1.2">
    <property type="protein sequence ID" value="Vigun03g085800.1.v1.2"/>
    <property type="gene ID" value="Vigun03g085800.v1.2"/>
</dbReference>
<dbReference type="InterPro" id="IPR006044">
    <property type="entry name" value="11S_seedstore_pln"/>
</dbReference>
<dbReference type="Pfam" id="PF00190">
    <property type="entry name" value="Cupin_1"/>
    <property type="match status" value="2"/>
</dbReference>
<feature type="domain" description="Cupin type-1" evidence="9">
    <location>
        <begin position="3"/>
        <end position="159"/>
    </location>
</feature>
<gene>
    <name evidence="10" type="ORF">DEO72_LG2g4954</name>
</gene>
<feature type="domain" description="Cupin type-1" evidence="9">
    <location>
        <begin position="194"/>
        <end position="340"/>
    </location>
</feature>
<keyword evidence="7" id="KW-0708">Seed storage protein</keyword>
<dbReference type="GO" id="GO:0000326">
    <property type="term" value="C:protein storage vacuole"/>
    <property type="evidence" value="ECO:0007669"/>
    <property type="project" value="UniProtKB-SubCell"/>
</dbReference>
<dbReference type="PANTHER" id="PTHR31189:SF45">
    <property type="entry name" value="OS09G0552500 PROTEIN"/>
    <property type="match status" value="1"/>
</dbReference>
<comment type="subcellular location">
    <subcellularLocation>
        <location evidence="1">Endoplasmic reticulum</location>
    </subcellularLocation>
    <subcellularLocation>
        <location evidence="2">Protein storage vacuole</location>
    </subcellularLocation>
</comment>
<dbReference type="CDD" id="cd02243">
    <property type="entry name" value="cupin_11S_legumin_C"/>
    <property type="match status" value="1"/>
</dbReference>
<dbReference type="CDD" id="cd02242">
    <property type="entry name" value="cupin_11S_legumin_N"/>
    <property type="match status" value="1"/>
</dbReference>
<organism evidence="10 11">
    <name type="scientific">Vigna unguiculata</name>
    <name type="common">Cowpea</name>
    <dbReference type="NCBI Taxonomy" id="3917"/>
    <lineage>
        <taxon>Eukaryota</taxon>
        <taxon>Viridiplantae</taxon>
        <taxon>Streptophyta</taxon>
        <taxon>Embryophyta</taxon>
        <taxon>Tracheophyta</taxon>
        <taxon>Spermatophyta</taxon>
        <taxon>Magnoliopsida</taxon>
        <taxon>eudicotyledons</taxon>
        <taxon>Gunneridae</taxon>
        <taxon>Pentapetalae</taxon>
        <taxon>rosids</taxon>
        <taxon>fabids</taxon>
        <taxon>Fabales</taxon>
        <taxon>Fabaceae</taxon>
        <taxon>Papilionoideae</taxon>
        <taxon>50 kb inversion clade</taxon>
        <taxon>NPAAA clade</taxon>
        <taxon>indigoferoid/millettioid clade</taxon>
        <taxon>Phaseoleae</taxon>
        <taxon>Vigna</taxon>
    </lineage>
</organism>
<dbReference type="InterPro" id="IPR006045">
    <property type="entry name" value="Cupin_1"/>
</dbReference>
<dbReference type="SUPFAM" id="SSF51182">
    <property type="entry name" value="RmlC-like cupins"/>
    <property type="match status" value="1"/>
</dbReference>
<dbReference type="SMART" id="SM00835">
    <property type="entry name" value="Cupin_1"/>
    <property type="match status" value="2"/>
</dbReference>
<dbReference type="Gramene" id="Vigun03g085800.2.v1.2">
    <property type="protein sequence ID" value="Vigun03g085800.2.v1.2"/>
    <property type="gene ID" value="Vigun03g085800.v1.2"/>
</dbReference>
<accession>A0A4D6L7U3</accession>
<name>A0A4D6L7U3_VIGUN</name>
<keyword evidence="8" id="KW-1015">Disulfide bond</keyword>
<dbReference type="Gene3D" id="2.60.120.10">
    <property type="entry name" value="Jelly Rolls"/>
    <property type="match status" value="2"/>
</dbReference>
<evidence type="ECO:0000256" key="3">
    <source>
        <dbReference type="ARBA" id="ARBA00007178"/>
    </source>
</evidence>
<reference evidence="10 11" key="1">
    <citation type="submission" date="2019-04" db="EMBL/GenBank/DDBJ databases">
        <title>An improved genome assembly and genetic linkage map for asparagus bean, Vigna unguiculata ssp. sesquipedialis.</title>
        <authorList>
            <person name="Xia Q."/>
            <person name="Zhang R."/>
            <person name="Dong Y."/>
        </authorList>
    </citation>
    <scope>NUCLEOTIDE SEQUENCE [LARGE SCALE GENOMIC DNA]</scope>
    <source>
        <tissue evidence="10">Leaf</tissue>
    </source>
</reference>
<keyword evidence="5" id="KW-0758">Storage protein</keyword>
<protein>
    <submittedName>
        <fullName evidence="10">RmlC-like jelly roll fold</fullName>
    </submittedName>
</protein>
<keyword evidence="11" id="KW-1185">Reference proteome</keyword>
<dbReference type="InterPro" id="IPR050253">
    <property type="entry name" value="Seed_Storage-Functional"/>
</dbReference>
<evidence type="ECO:0000256" key="1">
    <source>
        <dbReference type="ARBA" id="ARBA00004240"/>
    </source>
</evidence>
<dbReference type="OrthoDB" id="735591at2759"/>
<proteinExistence type="inferred from homology"/>
<evidence type="ECO:0000256" key="2">
    <source>
        <dbReference type="ARBA" id="ARBA00004558"/>
    </source>
</evidence>